<dbReference type="Pfam" id="PF12771">
    <property type="entry name" value="SusD-like_2"/>
    <property type="match status" value="1"/>
</dbReference>
<dbReference type="HOGENOM" id="CLU_025928_1_0_10"/>
<dbReference type="AlphaFoldDB" id="A0A098C5F5"/>
<protein>
    <recommendedName>
        <fullName evidence="3">Lipoprotein</fullName>
    </recommendedName>
</protein>
<name>A0A098C5F5_9BACT</name>
<dbReference type="InterPro" id="IPR041662">
    <property type="entry name" value="SusD-like_2"/>
</dbReference>
<dbReference type="KEGG" id="pbt:ING2E5B_2427"/>
<dbReference type="EMBL" id="LN515532">
    <property type="protein sequence ID" value="CEA17152.1"/>
    <property type="molecule type" value="Genomic_DNA"/>
</dbReference>
<evidence type="ECO:0000313" key="1">
    <source>
        <dbReference type="EMBL" id="CEA17152.1"/>
    </source>
</evidence>
<proteinExistence type="predicted"/>
<dbReference type="STRING" id="1562970.ING2E5B_2427"/>
<evidence type="ECO:0000313" key="2">
    <source>
        <dbReference type="Proteomes" id="UP000032417"/>
    </source>
</evidence>
<reference evidence="1 2" key="1">
    <citation type="submission" date="2014-08" db="EMBL/GenBank/DDBJ databases">
        <authorList>
            <person name="Wibberg D."/>
        </authorList>
    </citation>
    <scope>NUCLEOTIDE SEQUENCE [LARGE SCALE GENOMIC DNA]</scope>
    <source>
        <strain evidence="2">ING2-E5B</strain>
    </source>
</reference>
<dbReference type="Gene3D" id="1.25.40.390">
    <property type="match status" value="1"/>
</dbReference>
<accession>A0A098C5F5</accession>
<dbReference type="SUPFAM" id="SSF48452">
    <property type="entry name" value="TPR-like"/>
    <property type="match status" value="1"/>
</dbReference>
<sequence length="491" mass="55057">MLLASSSCNDWLDVNHDPNALEEIPDAKVLLPAAQVGIGNNLMGWDFGFGGAFWVEYWTQSYTASQFKSLTEYLPQEFNTAYQSLMREPMNDLKRIKTMSAEDENKGYYFVAEALSIFTWQIITDVWGDMPYFEALKVDEGILHPKQDTGAAIYEDLMLRINALLETDLSGSSISPESDFIFEGDLDQWYRFANSLKLKLMIRLSETPGYNNSSVLSFIQNADLLTTSAKISGSVWNDAMEGKRHPMREFQAGGANYFSTNVIAAKNFIDYLSVNDDPRLSKLFNGTKGAFYGDFDSKEDSDGNGTNDANEAYATVIFSGNMDLMIMSDWEVNFYIAEVYARAAQNAQAKEFYDAGVIASLSQHGISDTSIIEDGGYAAWTNGTVEQNIKQIAMQKWVANANYQHIESFLERNRTKYPSVNDIDIEANRQFAFNNFPVGDLTISVKGRALLNGNLPASPLYPTSYLFRNNNAPSQKANVGEKVWWNMKIGK</sequence>
<gene>
    <name evidence="1" type="ORF">ING2E5B_2427</name>
</gene>
<keyword evidence="2" id="KW-1185">Reference proteome</keyword>
<evidence type="ECO:0008006" key="3">
    <source>
        <dbReference type="Google" id="ProtNLM"/>
    </source>
</evidence>
<dbReference type="PATRIC" id="fig|1562970.3.peg.2401"/>
<organism evidence="1 2">
    <name type="scientific">Fermentimonas caenicola</name>
    <dbReference type="NCBI Taxonomy" id="1562970"/>
    <lineage>
        <taxon>Bacteria</taxon>
        <taxon>Pseudomonadati</taxon>
        <taxon>Bacteroidota</taxon>
        <taxon>Bacteroidia</taxon>
        <taxon>Bacteroidales</taxon>
        <taxon>Dysgonomonadaceae</taxon>
        <taxon>Fermentimonas</taxon>
    </lineage>
</organism>
<dbReference type="Proteomes" id="UP000032417">
    <property type="component" value="Chromosome 1"/>
</dbReference>
<dbReference type="InterPro" id="IPR011990">
    <property type="entry name" value="TPR-like_helical_dom_sf"/>
</dbReference>